<dbReference type="AlphaFoldDB" id="A0A812QHN8"/>
<reference evidence="2" key="1">
    <citation type="submission" date="2021-02" db="EMBL/GenBank/DDBJ databases">
        <authorList>
            <person name="Dougan E. K."/>
            <person name="Rhodes N."/>
            <person name="Thang M."/>
            <person name="Chan C."/>
        </authorList>
    </citation>
    <scope>NUCLEOTIDE SEQUENCE</scope>
</reference>
<sequence>MAEGAGAEELIHARLQDFGTTRHPEFEEVERPTSWEKRAQRVMDKVKKMKKLGCDSKNVHLAHQLSFDVMMEKVVELVRNDDVEGLERFVDEFAENNNTLLEEINDDPEVYQEMKVVLQEQKEDIYYKLESVRDAMRSTLSDEELHREVEELLEHMNSYVGNLRPGHGPTNQSIGRGNDLKFHQNGNLTPRSRWIHSIFHEHTRRDPTSGRVASSVTDPPKRYEGSLPN</sequence>
<gene>
    <name evidence="2" type="primary">secA</name>
    <name evidence="2" type="ORF">SNEC2469_LOCUS10531</name>
</gene>
<proteinExistence type="predicted"/>
<dbReference type="Proteomes" id="UP000601435">
    <property type="component" value="Unassembled WGS sequence"/>
</dbReference>
<organism evidence="2 3">
    <name type="scientific">Symbiodinium necroappetens</name>
    <dbReference type="NCBI Taxonomy" id="1628268"/>
    <lineage>
        <taxon>Eukaryota</taxon>
        <taxon>Sar</taxon>
        <taxon>Alveolata</taxon>
        <taxon>Dinophyceae</taxon>
        <taxon>Suessiales</taxon>
        <taxon>Symbiodiniaceae</taxon>
        <taxon>Symbiodinium</taxon>
    </lineage>
</organism>
<evidence type="ECO:0000256" key="1">
    <source>
        <dbReference type="SAM" id="MobiDB-lite"/>
    </source>
</evidence>
<name>A0A812QHN8_9DINO</name>
<comment type="caution">
    <text evidence="2">The sequence shown here is derived from an EMBL/GenBank/DDBJ whole genome shotgun (WGS) entry which is preliminary data.</text>
</comment>
<accession>A0A812QHN8</accession>
<keyword evidence="3" id="KW-1185">Reference proteome</keyword>
<evidence type="ECO:0000313" key="3">
    <source>
        <dbReference type="Proteomes" id="UP000601435"/>
    </source>
</evidence>
<feature type="region of interest" description="Disordered" evidence="1">
    <location>
        <begin position="200"/>
        <end position="229"/>
    </location>
</feature>
<feature type="compositionally biased region" description="Basic and acidic residues" evidence="1">
    <location>
        <begin position="219"/>
        <end position="229"/>
    </location>
</feature>
<dbReference type="EMBL" id="CAJNJA010016780">
    <property type="protein sequence ID" value="CAE7387911.1"/>
    <property type="molecule type" value="Genomic_DNA"/>
</dbReference>
<evidence type="ECO:0000313" key="2">
    <source>
        <dbReference type="EMBL" id="CAE7387911.1"/>
    </source>
</evidence>
<protein>
    <submittedName>
        <fullName evidence="2">SecA protein</fullName>
    </submittedName>
</protein>
<dbReference type="OrthoDB" id="3180714at2759"/>